<evidence type="ECO:0000313" key="5">
    <source>
        <dbReference type="EMBL" id="MFD1316306.1"/>
    </source>
</evidence>
<dbReference type="InterPro" id="IPR051158">
    <property type="entry name" value="Metallophosphoesterase_sf"/>
</dbReference>
<keyword evidence="6" id="KW-1185">Reference proteome</keyword>
<keyword evidence="1" id="KW-0479">Metal-binding</keyword>
<sequence>MSTRNIDPNIPLLTTVLLAIDAYVFYALSHGMKNLPRKNLLGLIYIIGMAFGYVGFYFLVQNFTIHPLESTYFRNFFIGFFFAFLVFKVVLVSFFLLEDTIRTSILFIRQSLKAFRKSPQKVKLYSRRKFVRQIGLTAAAIPFTSMIYGVAKGKYNFKVRNLNMTFNNLPKSFNGFKIVQISDIHSGSFDDIYAIREAIDLINDQNPDVVLFTGDLVNYDAREIKPFVEEFKRLKPKVGTYSVLGNHDYGDYKSWNTEQEKSDNNELLKEFHKEMNFNLLNNEAVILYQGNDKISIVGVENWGKPPFPQNGDLDMAVLGVEDVPFKVLMSHDPTHWNKKVIDHPTHFDLTLSGHTHGMQFGVEIPGFKWSPVKYLYPEWAGLYEKKNQFLYVNRGFGYIGFPGRVGILPEITLINLQSPLA</sequence>
<name>A0ABW3Y4Z1_9FLAO</name>
<dbReference type="InterPro" id="IPR004843">
    <property type="entry name" value="Calcineurin-like_PHP"/>
</dbReference>
<keyword evidence="3" id="KW-0472">Membrane</keyword>
<organism evidence="5 6">
    <name type="scientific">Namhaeicola litoreus</name>
    <dbReference type="NCBI Taxonomy" id="1052145"/>
    <lineage>
        <taxon>Bacteria</taxon>
        <taxon>Pseudomonadati</taxon>
        <taxon>Bacteroidota</taxon>
        <taxon>Flavobacteriia</taxon>
        <taxon>Flavobacteriales</taxon>
        <taxon>Flavobacteriaceae</taxon>
        <taxon>Namhaeicola</taxon>
    </lineage>
</organism>
<dbReference type="RefSeq" id="WP_377179159.1">
    <property type="nucleotide sequence ID" value="NZ_JBHTMY010000003.1"/>
</dbReference>
<feature type="domain" description="Calcineurin-like phosphoesterase" evidence="4">
    <location>
        <begin position="176"/>
        <end position="357"/>
    </location>
</feature>
<evidence type="ECO:0000256" key="3">
    <source>
        <dbReference type="SAM" id="Phobius"/>
    </source>
</evidence>
<dbReference type="PANTHER" id="PTHR31302:SF31">
    <property type="entry name" value="PHOSPHODIESTERASE YAEI"/>
    <property type="match status" value="1"/>
</dbReference>
<reference evidence="6" key="1">
    <citation type="journal article" date="2019" name="Int. J. Syst. Evol. Microbiol.">
        <title>The Global Catalogue of Microorganisms (GCM) 10K type strain sequencing project: providing services to taxonomists for standard genome sequencing and annotation.</title>
        <authorList>
            <consortium name="The Broad Institute Genomics Platform"/>
            <consortium name="The Broad Institute Genome Sequencing Center for Infectious Disease"/>
            <person name="Wu L."/>
            <person name="Ma J."/>
        </authorList>
    </citation>
    <scope>NUCLEOTIDE SEQUENCE [LARGE SCALE GENOMIC DNA]</scope>
    <source>
        <strain evidence="6">CCUG 61485</strain>
    </source>
</reference>
<keyword evidence="2" id="KW-0378">Hydrolase</keyword>
<evidence type="ECO:0000256" key="2">
    <source>
        <dbReference type="ARBA" id="ARBA00022801"/>
    </source>
</evidence>
<dbReference type="PANTHER" id="PTHR31302">
    <property type="entry name" value="TRANSMEMBRANE PROTEIN WITH METALLOPHOSPHOESTERASE DOMAIN-RELATED"/>
    <property type="match status" value="1"/>
</dbReference>
<dbReference type="CDD" id="cd07385">
    <property type="entry name" value="MPP_YkuE_C"/>
    <property type="match status" value="1"/>
</dbReference>
<protein>
    <submittedName>
        <fullName evidence="5">Metallophosphoesterase</fullName>
    </submittedName>
</protein>
<feature type="transmembrane region" description="Helical" evidence="3">
    <location>
        <begin position="130"/>
        <end position="151"/>
    </location>
</feature>
<proteinExistence type="predicted"/>
<evidence type="ECO:0000259" key="4">
    <source>
        <dbReference type="Pfam" id="PF00149"/>
    </source>
</evidence>
<dbReference type="Pfam" id="PF00149">
    <property type="entry name" value="Metallophos"/>
    <property type="match status" value="1"/>
</dbReference>
<dbReference type="Proteomes" id="UP001597201">
    <property type="component" value="Unassembled WGS sequence"/>
</dbReference>
<keyword evidence="3" id="KW-0812">Transmembrane</keyword>
<keyword evidence="3" id="KW-1133">Transmembrane helix</keyword>
<comment type="caution">
    <text evidence="5">The sequence shown here is derived from an EMBL/GenBank/DDBJ whole genome shotgun (WGS) entry which is preliminary data.</text>
</comment>
<dbReference type="SUPFAM" id="SSF56300">
    <property type="entry name" value="Metallo-dependent phosphatases"/>
    <property type="match status" value="1"/>
</dbReference>
<feature type="transmembrane region" description="Helical" evidence="3">
    <location>
        <begin position="12"/>
        <end position="28"/>
    </location>
</feature>
<feature type="transmembrane region" description="Helical" evidence="3">
    <location>
        <begin position="72"/>
        <end position="97"/>
    </location>
</feature>
<accession>A0ABW3Y4Z1</accession>
<dbReference type="Gene3D" id="3.60.21.10">
    <property type="match status" value="1"/>
</dbReference>
<dbReference type="InterPro" id="IPR029052">
    <property type="entry name" value="Metallo-depent_PP-like"/>
</dbReference>
<gene>
    <name evidence="5" type="ORF">ACFQ39_11815</name>
</gene>
<dbReference type="EMBL" id="JBHTMY010000003">
    <property type="protein sequence ID" value="MFD1316306.1"/>
    <property type="molecule type" value="Genomic_DNA"/>
</dbReference>
<evidence type="ECO:0000256" key="1">
    <source>
        <dbReference type="ARBA" id="ARBA00022723"/>
    </source>
</evidence>
<evidence type="ECO:0000313" key="6">
    <source>
        <dbReference type="Proteomes" id="UP001597201"/>
    </source>
</evidence>
<feature type="transmembrane region" description="Helical" evidence="3">
    <location>
        <begin position="40"/>
        <end position="60"/>
    </location>
</feature>